<evidence type="ECO:0000259" key="1">
    <source>
        <dbReference type="Pfam" id="PF06985"/>
    </source>
</evidence>
<keyword evidence="3" id="KW-1185">Reference proteome</keyword>
<dbReference type="AlphaFoldDB" id="A0A9P9W960"/>
<protein>
    <recommendedName>
        <fullName evidence="1">Heterokaryon incompatibility domain-containing protein</fullName>
    </recommendedName>
</protein>
<accession>A0A9P9W960</accession>
<dbReference type="EMBL" id="JAFIMR010000063">
    <property type="protein sequence ID" value="KAI1852129.1"/>
    <property type="molecule type" value="Genomic_DNA"/>
</dbReference>
<dbReference type="PANTHER" id="PTHR33112:SF8">
    <property type="entry name" value="HETEROKARYON INCOMPATIBILITY DOMAIN-CONTAINING PROTEIN"/>
    <property type="match status" value="1"/>
</dbReference>
<name>A0A9P9W960_9PEZI</name>
<feature type="domain" description="Heterokaryon incompatibility" evidence="1">
    <location>
        <begin position="200"/>
        <end position="349"/>
    </location>
</feature>
<evidence type="ECO:0000313" key="3">
    <source>
        <dbReference type="Proteomes" id="UP000829685"/>
    </source>
</evidence>
<dbReference type="Pfam" id="PF06985">
    <property type="entry name" value="HET"/>
    <property type="match status" value="1"/>
</dbReference>
<sequence length="583" mass="65684">MLCSVCVNFDVRGLLLKAAAQRPKGFNDPTAPQTLEALRPKMPYFFKHHPNLLALRASASDCDLCSCIWQSYVAKSHPSELGDEALSQGKSVHQIFIGTEGWDVTLHSLPHVIVHQDRDSHEDRSSKLIQMRSLASFEVCADRRSTECLQLAAQLLKSCTNTHGPCRAQYPLLSELPTRIIDIAGVNPALVDGGGHNDTYVALSYCWGGDGDFRLTGATEQSFRQGLPLSQFPPTFRDAIVATKALGFRYIWIDALCIIQDSPHDWEVEASRMREVYRGAVVTIAAACASRTGEGIFRGRPQAAYPRCWLEWRNGDQSTPKVFLRPGTELWDQKMRQSVLNTRGWVLQETLLAPRTLWFGHQQISFECPKGSVDEGGRSLRLVELYRSKESIQVLRTHVFPAWKRRLLPILRSLHLPLAIHFPWPSLTDIARARDLETLRHRAIPWRPLTLQGSFVHPAQPSVLSHFDFWVQIVGNYSSRELTKPTDVLPALSGLASEFHRATGDTYVAGLWKMDIIQGLSWVSVPITKMLAARIDWYKARKNRITQRVVATRTNITGAIHCPVMELGEYIGEKSNFLEHEPI</sequence>
<gene>
    <name evidence="2" type="ORF">JX265_013100</name>
</gene>
<comment type="caution">
    <text evidence="2">The sequence shown here is derived from an EMBL/GenBank/DDBJ whole genome shotgun (WGS) entry which is preliminary data.</text>
</comment>
<evidence type="ECO:0000313" key="2">
    <source>
        <dbReference type="EMBL" id="KAI1852129.1"/>
    </source>
</evidence>
<proteinExistence type="predicted"/>
<reference evidence="2" key="1">
    <citation type="submission" date="2021-03" db="EMBL/GenBank/DDBJ databases">
        <title>Revisited historic fungal species revealed as producer of novel bioactive compounds through whole genome sequencing and comparative genomics.</title>
        <authorList>
            <person name="Vignolle G.A."/>
            <person name="Hochenegger N."/>
            <person name="Mach R.L."/>
            <person name="Mach-Aigner A.R."/>
            <person name="Javad Rahimi M."/>
            <person name="Salim K.A."/>
            <person name="Chan C.M."/>
            <person name="Lim L.B.L."/>
            <person name="Cai F."/>
            <person name="Druzhinina I.S."/>
            <person name="U'Ren J.M."/>
            <person name="Derntl C."/>
        </authorList>
    </citation>
    <scope>NUCLEOTIDE SEQUENCE</scope>
    <source>
        <strain evidence="2">TUCIM 5799</strain>
    </source>
</reference>
<dbReference type="PANTHER" id="PTHR33112">
    <property type="entry name" value="DOMAIN PROTEIN, PUTATIVE-RELATED"/>
    <property type="match status" value="1"/>
</dbReference>
<dbReference type="Proteomes" id="UP000829685">
    <property type="component" value="Unassembled WGS sequence"/>
</dbReference>
<dbReference type="InterPro" id="IPR010730">
    <property type="entry name" value="HET"/>
</dbReference>
<organism evidence="2 3">
    <name type="scientific">Neoarthrinium moseri</name>
    <dbReference type="NCBI Taxonomy" id="1658444"/>
    <lineage>
        <taxon>Eukaryota</taxon>
        <taxon>Fungi</taxon>
        <taxon>Dikarya</taxon>
        <taxon>Ascomycota</taxon>
        <taxon>Pezizomycotina</taxon>
        <taxon>Sordariomycetes</taxon>
        <taxon>Xylariomycetidae</taxon>
        <taxon>Amphisphaeriales</taxon>
        <taxon>Apiosporaceae</taxon>
        <taxon>Neoarthrinium</taxon>
    </lineage>
</organism>